<comment type="caution">
    <text evidence="4">The sequence shown here is derived from an EMBL/GenBank/DDBJ whole genome shotgun (WGS) entry which is preliminary data.</text>
</comment>
<proteinExistence type="inferred from homology"/>
<keyword evidence="5" id="KW-1185">Reference proteome</keyword>
<dbReference type="PANTHER" id="PTHR42928:SF3">
    <property type="entry name" value="UPF0065 PROTEIN YFLP"/>
    <property type="match status" value="1"/>
</dbReference>
<sequence length="387" mass="40139">MKPRLLALASAVMLLAAACGGAEPDADGAAEDAATMEPEQTDEDDLNGSGEDDPNGSGEDDPNGSGEIDLEAGYAFFAENDIEMALAVDPGGGMDAYARAIAAGLAEQLDNSIQVTHRTGAGGATVGNWLTSNAGNATVLTFNRVSGWVLSQLTGDERVNYDITEWNAIGRVVAEPRAISVGAHTGIESLEEMLTTEGLRFGATDLGGGDWVDATVIVNAFGLDAEVVAGFEGSAATELAVIRGDVDAQTGSPASRLGAEQAGDILQIGAIGAMPGEDEVVDISRVTLASDLDHLIDGEEGSLLLETHSNIIEMGRGLFAPPDLDANQLAALRDAFRNMILDEEWLSQMEADGRPVDAIGGEELQSLIVNVAESIPDAYIELINVAD</sequence>
<dbReference type="OrthoDB" id="9780943at2"/>
<dbReference type="InterPro" id="IPR005064">
    <property type="entry name" value="BUG"/>
</dbReference>
<name>A0A8J3A923_9ACTN</name>
<comment type="similarity">
    <text evidence="1">Belongs to the UPF0065 (bug) family.</text>
</comment>
<dbReference type="RefSeq" id="WP_130648046.1">
    <property type="nucleotide sequence ID" value="NZ_BMHA01000009.1"/>
</dbReference>
<feature type="chain" id="PRO_5038801880" description="Tripartite-type tricarboxylate transporter, receptor component TctC" evidence="3">
    <location>
        <begin position="22"/>
        <end position="387"/>
    </location>
</feature>
<evidence type="ECO:0000256" key="2">
    <source>
        <dbReference type="SAM" id="MobiDB-lite"/>
    </source>
</evidence>
<keyword evidence="3" id="KW-0732">Signal</keyword>
<reference evidence="4" key="2">
    <citation type="submission" date="2020-09" db="EMBL/GenBank/DDBJ databases">
        <authorList>
            <person name="Sun Q."/>
            <person name="Zhou Y."/>
        </authorList>
    </citation>
    <scope>NUCLEOTIDE SEQUENCE</scope>
    <source>
        <strain evidence="4">CGMCC 1.14988</strain>
    </source>
</reference>
<evidence type="ECO:0000313" key="5">
    <source>
        <dbReference type="Proteomes" id="UP000650511"/>
    </source>
</evidence>
<protein>
    <recommendedName>
        <fullName evidence="6">Tripartite-type tricarboxylate transporter, receptor component TctC</fullName>
    </recommendedName>
</protein>
<dbReference type="SUPFAM" id="SSF53850">
    <property type="entry name" value="Periplasmic binding protein-like II"/>
    <property type="match status" value="1"/>
</dbReference>
<feature type="compositionally biased region" description="Acidic residues" evidence="2">
    <location>
        <begin position="39"/>
        <end position="62"/>
    </location>
</feature>
<reference evidence="4" key="1">
    <citation type="journal article" date="2014" name="Int. J. Syst. Evol. Microbiol.">
        <title>Complete genome sequence of Corynebacterium casei LMG S-19264T (=DSM 44701T), isolated from a smear-ripened cheese.</title>
        <authorList>
            <consortium name="US DOE Joint Genome Institute (JGI-PGF)"/>
            <person name="Walter F."/>
            <person name="Albersmeier A."/>
            <person name="Kalinowski J."/>
            <person name="Ruckert C."/>
        </authorList>
    </citation>
    <scope>NUCLEOTIDE SEQUENCE</scope>
    <source>
        <strain evidence="4">CGMCC 1.14988</strain>
    </source>
</reference>
<dbReference type="Proteomes" id="UP000650511">
    <property type="component" value="Unassembled WGS sequence"/>
</dbReference>
<dbReference type="PROSITE" id="PS51257">
    <property type="entry name" value="PROKAR_LIPOPROTEIN"/>
    <property type="match status" value="1"/>
</dbReference>
<evidence type="ECO:0000313" key="4">
    <source>
        <dbReference type="EMBL" id="GGI07558.1"/>
    </source>
</evidence>
<dbReference type="AlphaFoldDB" id="A0A8J3A923"/>
<feature type="signal peptide" evidence="3">
    <location>
        <begin position="1"/>
        <end position="21"/>
    </location>
</feature>
<dbReference type="Gene3D" id="3.40.190.150">
    <property type="entry name" value="Bordetella uptake gene, domain 1"/>
    <property type="match status" value="1"/>
</dbReference>
<evidence type="ECO:0008006" key="6">
    <source>
        <dbReference type="Google" id="ProtNLM"/>
    </source>
</evidence>
<dbReference type="PANTHER" id="PTHR42928">
    <property type="entry name" value="TRICARBOXYLATE-BINDING PROTEIN"/>
    <property type="match status" value="1"/>
</dbReference>
<evidence type="ECO:0000256" key="3">
    <source>
        <dbReference type="SAM" id="SignalP"/>
    </source>
</evidence>
<dbReference type="InterPro" id="IPR042100">
    <property type="entry name" value="Bug_dom1"/>
</dbReference>
<feature type="region of interest" description="Disordered" evidence="2">
    <location>
        <begin position="22"/>
        <end position="68"/>
    </location>
</feature>
<dbReference type="Gene3D" id="3.40.190.10">
    <property type="entry name" value="Periplasmic binding protein-like II"/>
    <property type="match status" value="1"/>
</dbReference>
<evidence type="ECO:0000256" key="1">
    <source>
        <dbReference type="ARBA" id="ARBA00006987"/>
    </source>
</evidence>
<accession>A0A8J3A923</accession>
<dbReference type="EMBL" id="BMHA01000009">
    <property type="protein sequence ID" value="GGI07558.1"/>
    <property type="molecule type" value="Genomic_DNA"/>
</dbReference>
<organism evidence="4 5">
    <name type="scientific">Egicoccus halophilus</name>
    <dbReference type="NCBI Taxonomy" id="1670830"/>
    <lineage>
        <taxon>Bacteria</taxon>
        <taxon>Bacillati</taxon>
        <taxon>Actinomycetota</taxon>
        <taxon>Nitriliruptoria</taxon>
        <taxon>Egicoccales</taxon>
        <taxon>Egicoccaceae</taxon>
        <taxon>Egicoccus</taxon>
    </lineage>
</organism>
<gene>
    <name evidence="4" type="ORF">GCM10011354_24690</name>
</gene>